<feature type="region of interest" description="Disordered" evidence="1">
    <location>
        <begin position="1"/>
        <end position="23"/>
    </location>
</feature>
<dbReference type="AlphaFoldDB" id="K3YDH2"/>
<evidence type="ECO:0000256" key="1">
    <source>
        <dbReference type="SAM" id="MobiDB-lite"/>
    </source>
</evidence>
<keyword evidence="3" id="KW-1185">Reference proteome</keyword>
<evidence type="ECO:0000313" key="2">
    <source>
        <dbReference type="EnsemblPlants" id="KQK98208"/>
    </source>
</evidence>
<proteinExistence type="predicted"/>
<reference evidence="2" key="2">
    <citation type="submission" date="2018-08" db="UniProtKB">
        <authorList>
            <consortium name="EnsemblPlants"/>
        </authorList>
    </citation>
    <scope>IDENTIFICATION</scope>
    <source>
        <strain evidence="2">Yugu1</strain>
    </source>
</reference>
<evidence type="ECO:0000313" key="3">
    <source>
        <dbReference type="Proteomes" id="UP000004995"/>
    </source>
</evidence>
<feature type="region of interest" description="Disordered" evidence="1">
    <location>
        <begin position="80"/>
        <end position="105"/>
    </location>
</feature>
<sequence>MDGPLQPTPPHLASLPIQTPPWPAEGRALHEAAAEMFKNPAFGIYLIGEAAYNRVHPTTTTRRPVGIRGSKRLRLSSAAVRWPPSVRPPPASLRPPPAGRRLPPVGLRPPVITPVGLRQSGYEFILIDCSPRLPSSPKLEPAIMLFSVQ</sequence>
<feature type="compositionally biased region" description="Pro residues" evidence="1">
    <location>
        <begin position="1"/>
        <end position="10"/>
    </location>
</feature>
<organism evidence="2 3">
    <name type="scientific">Setaria italica</name>
    <name type="common">Foxtail millet</name>
    <name type="synonym">Panicum italicum</name>
    <dbReference type="NCBI Taxonomy" id="4555"/>
    <lineage>
        <taxon>Eukaryota</taxon>
        <taxon>Viridiplantae</taxon>
        <taxon>Streptophyta</taxon>
        <taxon>Embryophyta</taxon>
        <taxon>Tracheophyta</taxon>
        <taxon>Spermatophyta</taxon>
        <taxon>Magnoliopsida</taxon>
        <taxon>Liliopsida</taxon>
        <taxon>Poales</taxon>
        <taxon>Poaceae</taxon>
        <taxon>PACMAD clade</taxon>
        <taxon>Panicoideae</taxon>
        <taxon>Panicodae</taxon>
        <taxon>Paniceae</taxon>
        <taxon>Cenchrinae</taxon>
        <taxon>Setaria</taxon>
    </lineage>
</organism>
<dbReference type="InParanoid" id="K3YDH2"/>
<protein>
    <submittedName>
        <fullName evidence="2">Uncharacterized protein</fullName>
    </submittedName>
</protein>
<feature type="compositionally biased region" description="Pro residues" evidence="1">
    <location>
        <begin position="85"/>
        <end position="98"/>
    </location>
</feature>
<dbReference type="Proteomes" id="UP000004995">
    <property type="component" value="Unassembled WGS sequence"/>
</dbReference>
<dbReference type="EMBL" id="AGNK02004439">
    <property type="status" value="NOT_ANNOTATED_CDS"/>
    <property type="molecule type" value="Genomic_DNA"/>
</dbReference>
<reference evidence="3" key="1">
    <citation type="journal article" date="2012" name="Nat. Biotechnol.">
        <title>Reference genome sequence of the model plant Setaria.</title>
        <authorList>
            <person name="Bennetzen J.L."/>
            <person name="Schmutz J."/>
            <person name="Wang H."/>
            <person name="Percifield R."/>
            <person name="Hawkins J."/>
            <person name="Pontaroli A.C."/>
            <person name="Estep M."/>
            <person name="Feng L."/>
            <person name="Vaughn J.N."/>
            <person name="Grimwood J."/>
            <person name="Jenkins J."/>
            <person name="Barry K."/>
            <person name="Lindquist E."/>
            <person name="Hellsten U."/>
            <person name="Deshpande S."/>
            <person name="Wang X."/>
            <person name="Wu X."/>
            <person name="Mitros T."/>
            <person name="Triplett J."/>
            <person name="Yang X."/>
            <person name="Ye C.Y."/>
            <person name="Mauro-Herrera M."/>
            <person name="Wang L."/>
            <person name="Li P."/>
            <person name="Sharma M."/>
            <person name="Sharma R."/>
            <person name="Ronald P.C."/>
            <person name="Panaud O."/>
            <person name="Kellogg E.A."/>
            <person name="Brutnell T.P."/>
            <person name="Doust A.N."/>
            <person name="Tuskan G.A."/>
            <person name="Rokhsar D."/>
            <person name="Devos K.M."/>
        </authorList>
    </citation>
    <scope>NUCLEOTIDE SEQUENCE [LARGE SCALE GENOMIC DNA]</scope>
    <source>
        <strain evidence="3">cv. Yugu1</strain>
    </source>
</reference>
<accession>K3YDH2</accession>
<name>K3YDH2_SETIT</name>
<dbReference type="Gramene" id="KQK98208">
    <property type="protein sequence ID" value="KQK98208"/>
    <property type="gene ID" value="SETIT_012277mg"/>
</dbReference>
<dbReference type="HOGENOM" id="CLU_1752887_0_0_1"/>
<dbReference type="EnsemblPlants" id="KQK98208">
    <property type="protein sequence ID" value="KQK98208"/>
    <property type="gene ID" value="SETIT_012277mg"/>
</dbReference>